<evidence type="ECO:0000313" key="5">
    <source>
        <dbReference type="EMBL" id="GAA4828248.1"/>
    </source>
</evidence>
<dbReference type="InterPro" id="IPR036390">
    <property type="entry name" value="WH_DNA-bd_sf"/>
</dbReference>
<evidence type="ECO:0000256" key="2">
    <source>
        <dbReference type="ARBA" id="ARBA00022618"/>
    </source>
</evidence>
<dbReference type="EMBL" id="BAABJX010000020">
    <property type="protein sequence ID" value="GAA4828248.1"/>
    <property type="molecule type" value="Genomic_DNA"/>
</dbReference>
<protein>
    <recommendedName>
        <fullName evidence="7">SMC-Scp complex subunit ScpB</fullName>
    </recommendedName>
</protein>
<dbReference type="Gene3D" id="1.10.10.10">
    <property type="entry name" value="Winged helix-like DNA-binding domain superfamily/Winged helix DNA-binding domain"/>
    <property type="match status" value="2"/>
</dbReference>
<evidence type="ECO:0008006" key="7">
    <source>
        <dbReference type="Google" id="ProtNLM"/>
    </source>
</evidence>
<keyword evidence="3" id="KW-0159">Chromosome partition</keyword>
<name>A0ABP9D6K9_9BACT</name>
<keyword evidence="6" id="KW-1185">Reference proteome</keyword>
<keyword evidence="2" id="KW-0132">Cell division</keyword>
<comment type="caution">
    <text evidence="5">The sequence shown here is derived from an EMBL/GenBank/DDBJ whole genome shotgun (WGS) entry which is preliminary data.</text>
</comment>
<dbReference type="PANTHER" id="PTHR34298:SF2">
    <property type="entry name" value="SEGREGATION AND CONDENSATION PROTEIN B"/>
    <property type="match status" value="1"/>
</dbReference>
<dbReference type="RefSeq" id="WP_345369991.1">
    <property type="nucleotide sequence ID" value="NZ_BAABJX010000020.1"/>
</dbReference>
<organism evidence="5 6">
    <name type="scientific">Algivirga pacifica</name>
    <dbReference type="NCBI Taxonomy" id="1162670"/>
    <lineage>
        <taxon>Bacteria</taxon>
        <taxon>Pseudomonadati</taxon>
        <taxon>Bacteroidota</taxon>
        <taxon>Cytophagia</taxon>
        <taxon>Cytophagales</taxon>
        <taxon>Flammeovirgaceae</taxon>
        <taxon>Algivirga</taxon>
    </lineage>
</organism>
<dbReference type="PIRSF" id="PIRSF019345">
    <property type="entry name" value="ScpB"/>
    <property type="match status" value="1"/>
</dbReference>
<dbReference type="InterPro" id="IPR036388">
    <property type="entry name" value="WH-like_DNA-bd_sf"/>
</dbReference>
<dbReference type="PANTHER" id="PTHR34298">
    <property type="entry name" value="SEGREGATION AND CONDENSATION PROTEIN B"/>
    <property type="match status" value="1"/>
</dbReference>
<keyword evidence="1" id="KW-0963">Cytoplasm</keyword>
<sequence>MSTLVKHVEAIIFCAPSSVTVEEIFNALQESLGDMVNVEEINKAIATLIQKYKKGGYAFEIVQSAGGYSFMTKEECNDSVGAFLKNRSNKKLSKSALETLSIIAYKQPISKTELEQIRGVGCDYAVKKLLDKDLVEIKGKSEAIGRPLLYGTSEKFLDYFGINSIKDLPSPKEFREEDLNEIGDVATGEIDINSKKEALPLMEEK</sequence>
<gene>
    <name evidence="5" type="ORF">GCM10023331_11580</name>
</gene>
<evidence type="ECO:0000256" key="4">
    <source>
        <dbReference type="ARBA" id="ARBA00023306"/>
    </source>
</evidence>
<proteinExistence type="predicted"/>
<dbReference type="InterPro" id="IPR005234">
    <property type="entry name" value="ScpB_csome_segregation"/>
</dbReference>
<evidence type="ECO:0000256" key="1">
    <source>
        <dbReference type="ARBA" id="ARBA00022490"/>
    </source>
</evidence>
<dbReference type="Proteomes" id="UP001500298">
    <property type="component" value="Unassembled WGS sequence"/>
</dbReference>
<evidence type="ECO:0000256" key="3">
    <source>
        <dbReference type="ARBA" id="ARBA00022829"/>
    </source>
</evidence>
<dbReference type="NCBIfam" id="TIGR00281">
    <property type="entry name" value="SMC-Scp complex subunit ScpB"/>
    <property type="match status" value="1"/>
</dbReference>
<evidence type="ECO:0000313" key="6">
    <source>
        <dbReference type="Proteomes" id="UP001500298"/>
    </source>
</evidence>
<accession>A0ABP9D6K9</accession>
<dbReference type="SUPFAM" id="SSF46785">
    <property type="entry name" value="Winged helix' DNA-binding domain"/>
    <property type="match status" value="2"/>
</dbReference>
<dbReference type="Pfam" id="PF04079">
    <property type="entry name" value="SMC_ScpB"/>
    <property type="match status" value="1"/>
</dbReference>
<reference evidence="6" key="1">
    <citation type="journal article" date="2019" name="Int. J. Syst. Evol. Microbiol.">
        <title>The Global Catalogue of Microorganisms (GCM) 10K type strain sequencing project: providing services to taxonomists for standard genome sequencing and annotation.</title>
        <authorList>
            <consortium name="The Broad Institute Genomics Platform"/>
            <consortium name="The Broad Institute Genome Sequencing Center for Infectious Disease"/>
            <person name="Wu L."/>
            <person name="Ma J."/>
        </authorList>
    </citation>
    <scope>NUCLEOTIDE SEQUENCE [LARGE SCALE GENOMIC DNA]</scope>
    <source>
        <strain evidence="6">JCM 18326</strain>
    </source>
</reference>
<keyword evidence="4" id="KW-0131">Cell cycle</keyword>